<feature type="transmembrane region" description="Helical" evidence="1">
    <location>
        <begin position="108"/>
        <end position="129"/>
    </location>
</feature>
<keyword evidence="1" id="KW-0472">Membrane</keyword>
<keyword evidence="3" id="KW-1185">Reference proteome</keyword>
<evidence type="ECO:0000313" key="2">
    <source>
        <dbReference type="EMBL" id="MDU0354214.1"/>
    </source>
</evidence>
<comment type="caution">
    <text evidence="2">The sequence shown here is derived from an EMBL/GenBank/DDBJ whole genome shotgun (WGS) entry which is preliminary data.</text>
</comment>
<dbReference type="Pfam" id="PF13347">
    <property type="entry name" value="MFS_2"/>
    <property type="match status" value="1"/>
</dbReference>
<dbReference type="EMBL" id="JAWDIO010000002">
    <property type="protein sequence ID" value="MDU0354214.1"/>
    <property type="molecule type" value="Genomic_DNA"/>
</dbReference>
<reference evidence="2 3" key="1">
    <citation type="submission" date="2023-10" db="EMBL/GenBank/DDBJ databases">
        <title>Glaciecola aquimarina strain GGW-M5 nov., isolated from a coastal seawater.</title>
        <authorList>
            <person name="Bayburt H."/>
            <person name="Kim J.M."/>
            <person name="Choi B.J."/>
            <person name="Jeon C.O."/>
        </authorList>
    </citation>
    <scope>NUCLEOTIDE SEQUENCE [LARGE SCALE GENOMIC DNA]</scope>
    <source>
        <strain evidence="2 3">KCTC 32108</strain>
    </source>
</reference>
<evidence type="ECO:0000313" key="3">
    <source>
        <dbReference type="Proteomes" id="UP001247805"/>
    </source>
</evidence>
<dbReference type="Proteomes" id="UP001247805">
    <property type="component" value="Unassembled WGS sequence"/>
</dbReference>
<feature type="transmembrane region" description="Helical" evidence="1">
    <location>
        <begin position="23"/>
        <end position="43"/>
    </location>
</feature>
<keyword evidence="1" id="KW-1133">Transmembrane helix</keyword>
<organism evidence="2 3">
    <name type="scientific">Paraglaciecola aquimarina</name>
    <dbReference type="NCBI Taxonomy" id="1235557"/>
    <lineage>
        <taxon>Bacteria</taxon>
        <taxon>Pseudomonadati</taxon>
        <taxon>Pseudomonadota</taxon>
        <taxon>Gammaproteobacteria</taxon>
        <taxon>Alteromonadales</taxon>
        <taxon>Alteromonadaceae</taxon>
        <taxon>Paraglaciecola</taxon>
    </lineage>
</organism>
<proteinExistence type="predicted"/>
<protein>
    <submittedName>
        <fullName evidence="2">MFS transporter</fullName>
    </submittedName>
</protein>
<accession>A0ABU3SW33</accession>
<name>A0ABU3SW33_9ALTE</name>
<sequence length="145" mass="15885">MYLRIDFFGGVAKWFIYQPGHNWWLIMDAALSTSIWAGMGVLMHSMIADQTDCDENTHGVRREGIFVSLQNLIVQLSVSFAFIAAGFSLNVIGFEAELGAGQPSSTLLSMRIILVTGTCIAAALGYLVISHYKAEEESTNNSQFA</sequence>
<keyword evidence="1" id="KW-0812">Transmembrane</keyword>
<feature type="transmembrane region" description="Helical" evidence="1">
    <location>
        <begin position="64"/>
        <end position="88"/>
    </location>
</feature>
<gene>
    <name evidence="2" type="ORF">RS130_09945</name>
</gene>
<evidence type="ECO:0000256" key="1">
    <source>
        <dbReference type="SAM" id="Phobius"/>
    </source>
</evidence>